<feature type="transmembrane region" description="Helical" evidence="7">
    <location>
        <begin position="12"/>
        <end position="29"/>
    </location>
</feature>
<dbReference type="GO" id="GO:0022857">
    <property type="term" value="F:transmembrane transporter activity"/>
    <property type="evidence" value="ECO:0007669"/>
    <property type="project" value="InterPro"/>
</dbReference>
<evidence type="ECO:0000256" key="6">
    <source>
        <dbReference type="ARBA" id="ARBA00023136"/>
    </source>
</evidence>
<feature type="transmembrane region" description="Helical" evidence="7">
    <location>
        <begin position="225"/>
        <end position="247"/>
    </location>
</feature>
<dbReference type="EMBL" id="JABEPQ010000002">
    <property type="protein sequence ID" value="NNM46802.1"/>
    <property type="molecule type" value="Genomic_DNA"/>
</dbReference>
<evidence type="ECO:0000256" key="7">
    <source>
        <dbReference type="SAM" id="Phobius"/>
    </source>
</evidence>
<dbReference type="InterPro" id="IPR020846">
    <property type="entry name" value="MFS_dom"/>
</dbReference>
<feature type="transmembrane region" description="Helical" evidence="7">
    <location>
        <begin position="345"/>
        <end position="368"/>
    </location>
</feature>
<dbReference type="PANTHER" id="PTHR23513:SF11">
    <property type="entry name" value="STAPHYLOFERRIN A TRANSPORTER"/>
    <property type="match status" value="1"/>
</dbReference>
<keyword evidence="5 7" id="KW-1133">Transmembrane helix</keyword>
<keyword evidence="2" id="KW-0813">Transport</keyword>
<feature type="transmembrane region" description="Helical" evidence="7">
    <location>
        <begin position="259"/>
        <end position="278"/>
    </location>
</feature>
<comment type="subcellular location">
    <subcellularLocation>
        <location evidence="1">Cell membrane</location>
        <topology evidence="1">Multi-pass membrane protein</topology>
    </subcellularLocation>
</comment>
<feature type="transmembrane region" description="Helical" evidence="7">
    <location>
        <begin position="285"/>
        <end position="305"/>
    </location>
</feature>
<comment type="caution">
    <text evidence="9">The sequence shown here is derived from an EMBL/GenBank/DDBJ whole genome shotgun (WGS) entry which is preliminary data.</text>
</comment>
<dbReference type="PROSITE" id="PS50850">
    <property type="entry name" value="MFS"/>
    <property type="match status" value="1"/>
</dbReference>
<accession>A0A849HHX8</accession>
<evidence type="ECO:0000313" key="9">
    <source>
        <dbReference type="EMBL" id="NNM46802.1"/>
    </source>
</evidence>
<evidence type="ECO:0000256" key="1">
    <source>
        <dbReference type="ARBA" id="ARBA00004651"/>
    </source>
</evidence>
<gene>
    <name evidence="9" type="ORF">HJG52_12390</name>
</gene>
<evidence type="ECO:0000256" key="4">
    <source>
        <dbReference type="ARBA" id="ARBA00022692"/>
    </source>
</evidence>
<feature type="transmembrane region" description="Helical" evidence="7">
    <location>
        <begin position="374"/>
        <end position="396"/>
    </location>
</feature>
<organism evidence="9 10">
    <name type="scientific">Knoellia koreensis</name>
    <dbReference type="NCBI Taxonomy" id="2730921"/>
    <lineage>
        <taxon>Bacteria</taxon>
        <taxon>Bacillati</taxon>
        <taxon>Actinomycetota</taxon>
        <taxon>Actinomycetes</taxon>
        <taxon>Micrococcales</taxon>
        <taxon>Intrasporangiaceae</taxon>
        <taxon>Knoellia</taxon>
    </lineage>
</organism>
<evidence type="ECO:0000256" key="2">
    <source>
        <dbReference type="ARBA" id="ARBA00022448"/>
    </source>
</evidence>
<dbReference type="InterPro" id="IPR036259">
    <property type="entry name" value="MFS_trans_sf"/>
</dbReference>
<dbReference type="Gene3D" id="1.20.1250.20">
    <property type="entry name" value="MFS general substrate transporter like domains"/>
    <property type="match status" value="2"/>
</dbReference>
<dbReference type="Proteomes" id="UP000588586">
    <property type="component" value="Unassembled WGS sequence"/>
</dbReference>
<name>A0A849HHX8_9MICO</name>
<feature type="transmembrane region" description="Helical" evidence="7">
    <location>
        <begin position="173"/>
        <end position="192"/>
    </location>
</feature>
<dbReference type="RefSeq" id="WP_171243860.1">
    <property type="nucleotide sequence ID" value="NZ_JABEPQ010000002.1"/>
</dbReference>
<proteinExistence type="predicted"/>
<evidence type="ECO:0000259" key="8">
    <source>
        <dbReference type="PROSITE" id="PS50850"/>
    </source>
</evidence>
<keyword evidence="6 7" id="KW-0472">Membrane</keyword>
<dbReference type="AlphaFoldDB" id="A0A849HHX8"/>
<dbReference type="GO" id="GO:0005886">
    <property type="term" value="C:plasma membrane"/>
    <property type="evidence" value="ECO:0007669"/>
    <property type="project" value="UniProtKB-SubCell"/>
</dbReference>
<dbReference type="Pfam" id="PF05977">
    <property type="entry name" value="MFS_3"/>
    <property type="match status" value="1"/>
</dbReference>
<sequence>MSPTFSSLSVRNYRIYATGALVSNVGTWMGRVAQDWLVLTEVTNHSSSALGIVTGLQFLPFLLLAPWTGIVADRFPKRRLLAVTQTALALSSLGLGLVAVTGNAELWMVYIAALWTGVATAFDNPARQTFVSEMVPRERLTNAVSLNSASFNAGRLIGPGIAGLTIAAVGTGWTLLVNTLTFVAVLIALGAIHRSELRPSPRLARGKGAIKEGVRYVRSRRDIQLVMLLVFVLGTFGMNFQVTTALMATKEFGKGPEEYGLLGSIMAIGSLTAALLSARRGEARLRTLLVALAGFTVSTAGASLAPTYTTFAIALVPTGLTALTALTTANAMVQTRVDPAMRGRVMALYMAIFMGGTPLGAPLIGWIGDAWGPRWTIAIGTIAVGVTLLVVSFWLVRHENVQVTFESQARPRIQIRTVPVRPPEPVPEAAR</sequence>
<evidence type="ECO:0000256" key="5">
    <source>
        <dbReference type="ARBA" id="ARBA00022989"/>
    </source>
</evidence>
<reference evidence="9 10" key="1">
    <citation type="submission" date="2020-04" db="EMBL/GenBank/DDBJ databases">
        <title>Knoellia sp. isolate from air conditioner.</title>
        <authorList>
            <person name="Chea S."/>
            <person name="Kim D.-U."/>
        </authorList>
    </citation>
    <scope>NUCLEOTIDE SEQUENCE [LARGE SCALE GENOMIC DNA]</scope>
    <source>
        <strain evidence="9 10">DB2414S</strain>
    </source>
</reference>
<keyword evidence="3" id="KW-1003">Cell membrane</keyword>
<dbReference type="SUPFAM" id="SSF103473">
    <property type="entry name" value="MFS general substrate transporter"/>
    <property type="match status" value="1"/>
</dbReference>
<feature type="transmembrane region" description="Helical" evidence="7">
    <location>
        <begin position="311"/>
        <end position="333"/>
    </location>
</feature>
<dbReference type="PANTHER" id="PTHR23513">
    <property type="entry name" value="INTEGRAL MEMBRANE EFFLUX PROTEIN-RELATED"/>
    <property type="match status" value="1"/>
</dbReference>
<dbReference type="InterPro" id="IPR010290">
    <property type="entry name" value="TM_effector"/>
</dbReference>
<evidence type="ECO:0000256" key="3">
    <source>
        <dbReference type="ARBA" id="ARBA00022475"/>
    </source>
</evidence>
<protein>
    <submittedName>
        <fullName evidence="9">MFS transporter</fullName>
    </submittedName>
</protein>
<evidence type="ECO:0000313" key="10">
    <source>
        <dbReference type="Proteomes" id="UP000588586"/>
    </source>
</evidence>
<dbReference type="CDD" id="cd06173">
    <property type="entry name" value="MFS_MefA_like"/>
    <property type="match status" value="1"/>
</dbReference>
<feature type="domain" description="Major facilitator superfamily (MFS) profile" evidence="8">
    <location>
        <begin position="1"/>
        <end position="399"/>
    </location>
</feature>
<keyword evidence="4 7" id="KW-0812">Transmembrane</keyword>
<keyword evidence="10" id="KW-1185">Reference proteome</keyword>
<feature type="transmembrane region" description="Helical" evidence="7">
    <location>
        <begin position="49"/>
        <end position="68"/>
    </location>
</feature>